<evidence type="ECO:0000256" key="1">
    <source>
        <dbReference type="ARBA" id="ARBA00006987"/>
    </source>
</evidence>
<dbReference type="Gene3D" id="3.40.190.150">
    <property type="entry name" value="Bordetella uptake gene, domain 1"/>
    <property type="match status" value="1"/>
</dbReference>
<dbReference type="InterPro" id="IPR042100">
    <property type="entry name" value="Bug_dom1"/>
</dbReference>
<dbReference type="CDD" id="cd07012">
    <property type="entry name" value="PBP2_Bug_TTT"/>
    <property type="match status" value="1"/>
</dbReference>
<protein>
    <submittedName>
        <fullName evidence="3">Tripartite tricarboxylate transporter substrate binding protein</fullName>
    </submittedName>
</protein>
<dbReference type="PIRSF" id="PIRSF017082">
    <property type="entry name" value="YflP"/>
    <property type="match status" value="1"/>
</dbReference>
<evidence type="ECO:0000256" key="2">
    <source>
        <dbReference type="SAM" id="MobiDB-lite"/>
    </source>
</evidence>
<sequence>MSQPHAVQAASAPAKPSRPFASNTPTTTRVASRSGLGGLLTLLLLAANSQSARAQTPPTWPTQPVRLLVGFTAGGPTDIVARSLAEAVGKSIGQPVIVDNRPGANTIIAAQAVAQAKDQHTLLMAATNHTMIAALYSRQIQFDPVKSFKGVCRIAATPTVLVVGPQTGLRNLADFVQQAKGAGRGVTYASPGLGSSVHFAAEDFAQRAGVQLTHVPYKGAAPALADVMAGQVTASFASLGSVLASVKAGKLVALAIASPKRSEALPAVPTFEESGIKSYRADAWYGVLAPAQLPEAALKKMQTEVSRYVGSSAGTDKLQQLGMEPALLCGDEFDRQLASETAHWTRLAEQLKIKDD</sequence>
<feature type="compositionally biased region" description="Polar residues" evidence="2">
    <location>
        <begin position="20"/>
        <end position="31"/>
    </location>
</feature>
<dbReference type="PANTHER" id="PTHR42928">
    <property type="entry name" value="TRICARBOXYLATE-BINDING PROTEIN"/>
    <property type="match status" value="1"/>
</dbReference>
<comment type="caution">
    <text evidence="3">The sequence shown here is derived from an EMBL/GenBank/DDBJ whole genome shotgun (WGS) entry which is preliminary data.</text>
</comment>
<keyword evidence="4" id="KW-1185">Reference proteome</keyword>
<dbReference type="Proteomes" id="UP001528673">
    <property type="component" value="Unassembled WGS sequence"/>
</dbReference>
<dbReference type="SUPFAM" id="SSF53850">
    <property type="entry name" value="Periplasmic binding protein-like II"/>
    <property type="match status" value="1"/>
</dbReference>
<organism evidence="3 4">
    <name type="scientific">Curvibacter cyanobacteriorum</name>
    <dbReference type="NCBI Taxonomy" id="3026422"/>
    <lineage>
        <taxon>Bacteria</taxon>
        <taxon>Pseudomonadati</taxon>
        <taxon>Pseudomonadota</taxon>
        <taxon>Betaproteobacteria</taxon>
        <taxon>Burkholderiales</taxon>
        <taxon>Comamonadaceae</taxon>
        <taxon>Curvibacter</taxon>
    </lineage>
</organism>
<evidence type="ECO:0000313" key="4">
    <source>
        <dbReference type="Proteomes" id="UP001528673"/>
    </source>
</evidence>
<feature type="region of interest" description="Disordered" evidence="2">
    <location>
        <begin position="1"/>
        <end position="32"/>
    </location>
</feature>
<gene>
    <name evidence="3" type="ORF">PSQ40_05485</name>
</gene>
<name>A0ABT5MW31_9BURK</name>
<dbReference type="EMBL" id="JAQSIP010000002">
    <property type="protein sequence ID" value="MDD0838018.1"/>
    <property type="molecule type" value="Genomic_DNA"/>
</dbReference>
<dbReference type="Pfam" id="PF03401">
    <property type="entry name" value="TctC"/>
    <property type="match status" value="1"/>
</dbReference>
<comment type="similarity">
    <text evidence="1">Belongs to the UPF0065 (bug) family.</text>
</comment>
<reference evidence="3 4" key="1">
    <citation type="submission" date="2023-02" db="EMBL/GenBank/DDBJ databases">
        <title>Bacterial whole genomic sequence of Curvibacter sp. HBC61.</title>
        <authorList>
            <person name="Le V."/>
            <person name="Ko S.-R."/>
            <person name="Ahn C.-Y."/>
            <person name="Oh H.-M."/>
        </authorList>
    </citation>
    <scope>NUCLEOTIDE SEQUENCE [LARGE SCALE GENOMIC DNA]</scope>
    <source>
        <strain evidence="3 4">HBC61</strain>
    </source>
</reference>
<dbReference type="PANTHER" id="PTHR42928:SF5">
    <property type="entry name" value="BLR1237 PROTEIN"/>
    <property type="match status" value="1"/>
</dbReference>
<evidence type="ECO:0000313" key="3">
    <source>
        <dbReference type="EMBL" id="MDD0838018.1"/>
    </source>
</evidence>
<dbReference type="RefSeq" id="WP_273949414.1">
    <property type="nucleotide sequence ID" value="NZ_JAQSIP010000002.1"/>
</dbReference>
<dbReference type="Gene3D" id="3.40.190.10">
    <property type="entry name" value="Periplasmic binding protein-like II"/>
    <property type="match status" value="1"/>
</dbReference>
<dbReference type="InterPro" id="IPR005064">
    <property type="entry name" value="BUG"/>
</dbReference>
<proteinExistence type="inferred from homology"/>
<accession>A0ABT5MW31</accession>